<dbReference type="Proteomes" id="UP000434052">
    <property type="component" value="Unassembled WGS sequence"/>
</dbReference>
<dbReference type="SUPFAM" id="SSF53822">
    <property type="entry name" value="Periplasmic binding protein-like I"/>
    <property type="match status" value="1"/>
</dbReference>
<keyword evidence="2" id="KW-0732">Signal</keyword>
<evidence type="ECO:0000259" key="3">
    <source>
        <dbReference type="Pfam" id="PF13458"/>
    </source>
</evidence>
<evidence type="ECO:0000256" key="2">
    <source>
        <dbReference type="ARBA" id="ARBA00022729"/>
    </source>
</evidence>
<dbReference type="OrthoDB" id="24024at2"/>
<comment type="caution">
    <text evidence="4">The sequence shown here is derived from an EMBL/GenBank/DDBJ whole genome shotgun (WGS) entry which is preliminary data.</text>
</comment>
<protein>
    <submittedName>
        <fullName evidence="4">ABC transporter substrate-binding protein</fullName>
    </submittedName>
</protein>
<dbReference type="PANTHER" id="PTHR47235">
    <property type="entry name" value="BLR6548 PROTEIN"/>
    <property type="match status" value="1"/>
</dbReference>
<dbReference type="InterPro" id="IPR028082">
    <property type="entry name" value="Peripla_BP_I"/>
</dbReference>
<feature type="domain" description="Leucine-binding protein" evidence="3">
    <location>
        <begin position="40"/>
        <end position="383"/>
    </location>
</feature>
<accession>A0A6P1ZC12</accession>
<dbReference type="InterPro" id="IPR028081">
    <property type="entry name" value="Leu-bd"/>
</dbReference>
<dbReference type="CDD" id="cd06334">
    <property type="entry name" value="PBP1_ABC_ligand_binding-like"/>
    <property type="match status" value="1"/>
</dbReference>
<dbReference type="EMBL" id="QMIF01000014">
    <property type="protein sequence ID" value="TVM31679.1"/>
    <property type="molecule type" value="Genomic_DNA"/>
</dbReference>
<gene>
    <name evidence="4" type="ORF">DQK91_17210</name>
</gene>
<dbReference type="Pfam" id="PF13458">
    <property type="entry name" value="Peripla_BP_6"/>
    <property type="match status" value="1"/>
</dbReference>
<reference evidence="4 5" key="1">
    <citation type="submission" date="2018-06" db="EMBL/GenBank/DDBJ databases">
        <title>Complete genome of Desulfovibrio marinus P48SEP.</title>
        <authorList>
            <person name="Crispim J.S."/>
            <person name="Vidigal P.M.P."/>
            <person name="Silva L.C.F."/>
            <person name="Araujo L.C."/>
            <person name="Laguardia C.N."/>
            <person name="Dias R.S."/>
            <person name="Sousa M.P."/>
            <person name="Paula S.O."/>
            <person name="Silva C."/>
        </authorList>
    </citation>
    <scope>NUCLEOTIDE SEQUENCE [LARGE SCALE GENOMIC DNA]</scope>
    <source>
        <strain evidence="4 5">P48SEP</strain>
    </source>
</reference>
<dbReference type="PANTHER" id="PTHR47235:SF1">
    <property type="entry name" value="BLR6548 PROTEIN"/>
    <property type="match status" value="1"/>
</dbReference>
<evidence type="ECO:0000256" key="1">
    <source>
        <dbReference type="ARBA" id="ARBA00010062"/>
    </source>
</evidence>
<dbReference type="RefSeq" id="WP_144306638.1">
    <property type="nucleotide sequence ID" value="NZ_QMIF01000014.1"/>
</dbReference>
<evidence type="ECO:0000313" key="4">
    <source>
        <dbReference type="EMBL" id="TVM31679.1"/>
    </source>
</evidence>
<dbReference type="AlphaFoldDB" id="A0A6P1ZC12"/>
<proteinExistence type="inferred from homology"/>
<sequence>MHSTTISRPTDVLQRAILTAALVALALFLGAATAHGETVVKIGVISDLSGPTSTVGVPYGEGVMDAVKYINESGFIPDVTIDAMQVDYAYNVQQALSAYKKFKSQGMVALQGWGSGDTEALVSFVARDEIPVISASYSAHLTDPEKAPYNFFVAADYSTQLRGALKYIKENLATTDAPKIAFIYPDNPYGLAPIAAGKEYAEELGFDIVGEENVSLKAMDATTQLLALQKAEPEFIWIGGTTPSTAVIMKDAAKLGMKATFFTDIWGADENIFKLAPEASTGNISLQTSVTYDDDSEGNTLIRKLTNDEHKMVHYIRGFASMYVMAEAIRRAAEQGDITGPAIKDALESLRDFDPLGLTPPISFFPDDHRPNMAVTLYRLEDGKFVTLGTETLERKKEWLGK</sequence>
<evidence type="ECO:0000313" key="5">
    <source>
        <dbReference type="Proteomes" id="UP000434052"/>
    </source>
</evidence>
<name>A0A6P1ZC12_9BACT</name>
<dbReference type="Gene3D" id="3.40.50.2300">
    <property type="match status" value="2"/>
</dbReference>
<organism evidence="4 5">
    <name type="scientific">Oceanidesulfovibrio marinus</name>
    <dbReference type="NCBI Taxonomy" id="370038"/>
    <lineage>
        <taxon>Bacteria</taxon>
        <taxon>Pseudomonadati</taxon>
        <taxon>Thermodesulfobacteriota</taxon>
        <taxon>Desulfovibrionia</taxon>
        <taxon>Desulfovibrionales</taxon>
        <taxon>Desulfovibrionaceae</taxon>
        <taxon>Oceanidesulfovibrio</taxon>
    </lineage>
</organism>
<comment type="similarity">
    <text evidence="1">Belongs to the leucine-binding protein family.</text>
</comment>